<accession>A0A6C2YUL0</accession>
<feature type="domain" description="Helix-turn-helix" evidence="2">
    <location>
        <begin position="1"/>
        <end position="53"/>
    </location>
</feature>
<protein>
    <submittedName>
        <fullName evidence="3">Excisionase family dna binding domain-containing protein:: HTH_17</fullName>
    </submittedName>
</protein>
<dbReference type="RefSeq" id="WP_162660393.1">
    <property type="nucleotide sequence ID" value="NZ_LR593887.1"/>
</dbReference>
<dbReference type="InterPro" id="IPR041657">
    <property type="entry name" value="HTH_17"/>
</dbReference>
<dbReference type="SUPFAM" id="SSF46955">
    <property type="entry name" value="Putative DNA-binding domain"/>
    <property type="match status" value="1"/>
</dbReference>
<keyword evidence="4" id="KW-1185">Reference proteome</keyword>
<reference evidence="3" key="1">
    <citation type="submission" date="2019-04" db="EMBL/GenBank/DDBJ databases">
        <authorList>
            <consortium name="Science for Life Laboratories"/>
        </authorList>
    </citation>
    <scope>NUCLEOTIDE SEQUENCE</scope>
    <source>
        <strain evidence="3">MBLW1</strain>
    </source>
</reference>
<dbReference type="AlphaFoldDB" id="A0A6C2YUL0"/>
<dbReference type="KEGG" id="tim:GMBLW1_38930"/>
<feature type="region of interest" description="Disordered" evidence="1">
    <location>
        <begin position="54"/>
        <end position="83"/>
    </location>
</feature>
<dbReference type="Proteomes" id="UP000464378">
    <property type="component" value="Chromosome"/>
</dbReference>
<dbReference type="InterPro" id="IPR010093">
    <property type="entry name" value="SinI_DNA-bd"/>
</dbReference>
<evidence type="ECO:0000256" key="1">
    <source>
        <dbReference type="SAM" id="MobiDB-lite"/>
    </source>
</evidence>
<dbReference type="InterPro" id="IPR009061">
    <property type="entry name" value="DNA-bd_dom_put_sf"/>
</dbReference>
<name>A0A6C2YUL0_9BACT</name>
<dbReference type="Pfam" id="PF12728">
    <property type="entry name" value="HTH_17"/>
    <property type="match status" value="1"/>
</dbReference>
<organism evidence="3">
    <name type="scientific">Tuwongella immobilis</name>
    <dbReference type="NCBI Taxonomy" id="692036"/>
    <lineage>
        <taxon>Bacteria</taxon>
        <taxon>Pseudomonadati</taxon>
        <taxon>Planctomycetota</taxon>
        <taxon>Planctomycetia</taxon>
        <taxon>Gemmatales</taxon>
        <taxon>Gemmataceae</taxon>
        <taxon>Tuwongella</taxon>
    </lineage>
</organism>
<sequence length="83" mass="9393">MLTIRTAAKLLNLSPATLYRLVAAKQIPHIRLGTGRGKILFQEPELHTWLESRHVRPALETSTNPAPNPRPKKSSRLNHLRIV</sequence>
<dbReference type="NCBIfam" id="TIGR01764">
    <property type="entry name" value="excise"/>
    <property type="match status" value="1"/>
</dbReference>
<dbReference type="GO" id="GO:0003677">
    <property type="term" value="F:DNA binding"/>
    <property type="evidence" value="ECO:0007669"/>
    <property type="project" value="InterPro"/>
</dbReference>
<feature type="compositionally biased region" description="Basic residues" evidence="1">
    <location>
        <begin position="70"/>
        <end position="83"/>
    </location>
</feature>
<evidence type="ECO:0000313" key="3">
    <source>
        <dbReference type="EMBL" id="VIP05300.1"/>
    </source>
</evidence>
<proteinExistence type="predicted"/>
<dbReference type="EMBL" id="LR593887">
    <property type="protein sequence ID" value="VTS07956.1"/>
    <property type="molecule type" value="Genomic_DNA"/>
</dbReference>
<dbReference type="EMBL" id="LR586016">
    <property type="protein sequence ID" value="VIP05300.1"/>
    <property type="molecule type" value="Genomic_DNA"/>
</dbReference>
<gene>
    <name evidence="3" type="ORF">GMBLW1_38930</name>
</gene>
<evidence type="ECO:0000259" key="2">
    <source>
        <dbReference type="Pfam" id="PF12728"/>
    </source>
</evidence>
<dbReference type="InParanoid" id="A0A6C2YUL0"/>
<evidence type="ECO:0000313" key="4">
    <source>
        <dbReference type="Proteomes" id="UP000464378"/>
    </source>
</evidence>